<evidence type="ECO:0000256" key="4">
    <source>
        <dbReference type="ARBA" id="ARBA00022833"/>
    </source>
</evidence>
<evidence type="ECO:0000313" key="13">
    <source>
        <dbReference type="EMBL" id="ENN77595.1"/>
    </source>
</evidence>
<dbReference type="STRING" id="77166.J3JY48"/>
<comment type="domain">
    <text evidence="10">The twin CX3C motif contains 4 conserved Cys residues that form 2 disulfide bonds in the mitochondrial intermembrane space.</text>
</comment>
<evidence type="ECO:0000259" key="11">
    <source>
        <dbReference type="Pfam" id="PF02953"/>
    </source>
</evidence>
<dbReference type="GO" id="GO:0042719">
    <property type="term" value="C:mitochondrial intermembrane space chaperone complex"/>
    <property type="evidence" value="ECO:0007669"/>
    <property type="project" value="UniProtKB-ARBA"/>
</dbReference>
<dbReference type="HOGENOM" id="CLU_141397_0_2_1"/>
<evidence type="ECO:0000313" key="12">
    <source>
        <dbReference type="EMBL" id="AEE63133.1"/>
    </source>
</evidence>
<dbReference type="GO" id="GO:0045039">
    <property type="term" value="P:protein insertion into mitochondrial inner membrane"/>
    <property type="evidence" value="ECO:0007669"/>
    <property type="project" value="UniProtKB-ARBA"/>
</dbReference>
<sequence>MDSVANLTGAQKGELMDQVKQQIAVANAQELLTKMTEKCFKKCISKPGTSLDSSEQKCVAMCMDRYMDSWNLVSRTYGMRIQRERTNM</sequence>
<evidence type="ECO:0000313" key="16">
    <source>
        <dbReference type="Proteomes" id="UP000019118"/>
    </source>
</evidence>
<reference evidence="16 17" key="2">
    <citation type="journal article" date="2013" name="Genome Biol.">
        <title>Draft genome of the mountain pine beetle, Dendroctonus ponderosae Hopkins, a major forest pest.</title>
        <authorList>
            <person name="Keeling C.I."/>
            <person name="Yuen M.M."/>
            <person name="Liao N.Y."/>
            <person name="Docking T.R."/>
            <person name="Chan S.K."/>
            <person name="Taylor G.A."/>
            <person name="Palmquist D.L."/>
            <person name="Jackman S.D."/>
            <person name="Nguyen A."/>
            <person name="Li M."/>
            <person name="Henderson H."/>
            <person name="Janes J.K."/>
            <person name="Zhao Y."/>
            <person name="Pandoh P."/>
            <person name="Moore R."/>
            <person name="Sperling F.A."/>
            <person name="Huber D.P."/>
            <person name="Birol I."/>
            <person name="Jones S.J."/>
            <person name="Bohlmann J."/>
        </authorList>
    </citation>
    <scope>NUCLEOTIDE SEQUENCE</scope>
</reference>
<keyword evidence="7 10" id="KW-0496">Mitochondrion</keyword>
<comment type="function">
    <text evidence="10">Mitochondrial intermembrane chaperone that participates in the import and insertion of some multi-pass transmembrane proteins into the mitochondrial inner membrane. Also required for the transfer of beta-barrel precursors from the TOM complex to the sorting and assembly machinery (SAM complex) of the outer membrane. Acts as a chaperone-like protein that protects the hydrophobic precursors from aggregation and guide them through the mitochondrial intermembrane space.</text>
</comment>
<dbReference type="EMBL" id="KB740941">
    <property type="protein sequence ID" value="ENN77595.1"/>
    <property type="molecule type" value="Genomic_DNA"/>
</dbReference>
<evidence type="ECO:0000256" key="10">
    <source>
        <dbReference type="RuleBase" id="RU367043"/>
    </source>
</evidence>
<dbReference type="GO" id="GO:0005743">
    <property type="term" value="C:mitochondrial inner membrane"/>
    <property type="evidence" value="ECO:0007669"/>
    <property type="project" value="UniProtKB-SubCell"/>
</dbReference>
<dbReference type="EMBL" id="BT128172">
    <property type="protein sequence ID" value="AEE63133.1"/>
    <property type="molecule type" value="mRNA"/>
</dbReference>
<evidence type="ECO:0000313" key="15">
    <source>
        <dbReference type="EnsemblMetazoa" id="XP_019759126.1"/>
    </source>
</evidence>
<keyword evidence="6 10" id="KW-0811">Translocation</keyword>
<dbReference type="EMBL" id="KB632225">
    <property type="protein sequence ID" value="ERL90221.1"/>
    <property type="molecule type" value="Genomic_DNA"/>
</dbReference>
<evidence type="ECO:0000256" key="5">
    <source>
        <dbReference type="ARBA" id="ARBA00022927"/>
    </source>
</evidence>
<dbReference type="Proteomes" id="UP000030742">
    <property type="component" value="Unassembled WGS sequence"/>
</dbReference>
<dbReference type="Proteomes" id="UP000019118">
    <property type="component" value="Unassembled WGS sequence"/>
</dbReference>
<dbReference type="InterPro" id="IPR035427">
    <property type="entry name" value="Tim10-like_dom_sf"/>
</dbReference>
<dbReference type="SUPFAM" id="SSF144122">
    <property type="entry name" value="Tim10-like"/>
    <property type="match status" value="1"/>
</dbReference>
<keyword evidence="16" id="KW-1185">Reference proteome</keyword>
<name>J3JY48_DENPD</name>
<feature type="domain" description="Tim10-like" evidence="11">
    <location>
        <begin position="18"/>
        <end position="77"/>
    </location>
</feature>
<dbReference type="EnsemblMetazoa" id="XM_019903567.1">
    <property type="protein sequence ID" value="XP_019759126.1"/>
    <property type="gene ID" value="LOC109537046"/>
</dbReference>
<keyword evidence="4" id="KW-0862">Zinc</keyword>
<keyword evidence="10" id="KW-0472">Membrane</keyword>
<reference evidence="12" key="1">
    <citation type="journal article" date="2012" name="Insect Biochem. Mol. Biol.">
        <title>Transcriptome and full-length cDNA resources for the mountain pine beetle, Dendroctonus ponderosae Hopkins, a major insect pest of pine forests.</title>
        <authorList>
            <person name="Keeling C.I."/>
            <person name="Henderson H."/>
            <person name="Li M."/>
            <person name="Yuen M."/>
            <person name="Clark E.L."/>
            <person name="Fraser J.D."/>
            <person name="Huber D.P."/>
            <person name="Liao N.Y."/>
            <person name="Roderick Docking T."/>
            <person name="Birol I."/>
            <person name="Chan S.K."/>
            <person name="Taylor G.A."/>
            <person name="Palmquist D."/>
            <person name="Jones S.J."/>
            <person name="Bohlmann J."/>
        </authorList>
    </citation>
    <scope>NUCLEOTIDE SEQUENCE</scope>
    <source>
        <tissue evidence="12">Pupae</tissue>
    </source>
</reference>
<evidence type="ECO:0000313" key="17">
    <source>
        <dbReference type="Proteomes" id="UP000030742"/>
    </source>
</evidence>
<keyword evidence="3" id="KW-0479">Metal-binding</keyword>
<keyword evidence="9 10" id="KW-0143">Chaperone</keyword>
<dbReference type="OMA" id="MAAWNQV"/>
<comment type="subunit">
    <text evidence="10">Heterohexamer.</text>
</comment>
<dbReference type="Pfam" id="PF02953">
    <property type="entry name" value="zf-Tim10_DDP"/>
    <property type="match status" value="1"/>
</dbReference>
<keyword evidence="2 10" id="KW-0813">Transport</keyword>
<evidence type="ECO:0000256" key="1">
    <source>
        <dbReference type="ARBA" id="ARBA00006720"/>
    </source>
</evidence>
<evidence type="ECO:0000256" key="8">
    <source>
        <dbReference type="ARBA" id="ARBA00023157"/>
    </source>
</evidence>
<comment type="subcellular location">
    <subcellularLocation>
        <location evidence="10">Mitochondrion inner membrane</location>
        <topology evidence="10">Peripheral membrane protein</topology>
        <orientation evidence="10">Intermembrane side</orientation>
    </subcellularLocation>
</comment>
<dbReference type="KEGG" id="dpa:109537046"/>
<reference evidence="15" key="3">
    <citation type="submission" date="2024-08" db="UniProtKB">
        <authorList>
            <consortium name="EnsemblMetazoa"/>
        </authorList>
    </citation>
    <scope>IDENTIFICATION</scope>
</reference>
<keyword evidence="10" id="KW-0999">Mitochondrion inner membrane</keyword>
<gene>
    <name evidence="15" type="primary">109537046</name>
    <name evidence="14" type="ORF">D910_07574</name>
    <name evidence="13" type="ORF">YQE_05890</name>
</gene>
<comment type="similarity">
    <text evidence="1 10">Belongs to the small Tim family.</text>
</comment>
<dbReference type="AlphaFoldDB" id="J3JY48"/>
<dbReference type="GO" id="GO:0015031">
    <property type="term" value="P:protein transport"/>
    <property type="evidence" value="ECO:0007669"/>
    <property type="project" value="UniProtKB-KW"/>
</dbReference>
<evidence type="ECO:0000256" key="3">
    <source>
        <dbReference type="ARBA" id="ARBA00022723"/>
    </source>
</evidence>
<dbReference type="GO" id="GO:0046872">
    <property type="term" value="F:metal ion binding"/>
    <property type="evidence" value="ECO:0007669"/>
    <property type="project" value="UniProtKB-KW"/>
</dbReference>
<evidence type="ECO:0000256" key="2">
    <source>
        <dbReference type="ARBA" id="ARBA00022448"/>
    </source>
</evidence>
<evidence type="ECO:0000256" key="7">
    <source>
        <dbReference type="ARBA" id="ARBA00023128"/>
    </source>
</evidence>
<dbReference type="OrthoDB" id="7813104at2759"/>
<dbReference type="InterPro" id="IPR004217">
    <property type="entry name" value="Tim10-like"/>
</dbReference>
<proteinExistence type="evidence at transcript level"/>
<keyword evidence="8 10" id="KW-1015">Disulfide bond</keyword>
<organism evidence="12">
    <name type="scientific">Dendroctonus ponderosae</name>
    <name type="common">Mountain pine beetle</name>
    <dbReference type="NCBI Taxonomy" id="77166"/>
    <lineage>
        <taxon>Eukaryota</taxon>
        <taxon>Metazoa</taxon>
        <taxon>Ecdysozoa</taxon>
        <taxon>Arthropoda</taxon>
        <taxon>Hexapoda</taxon>
        <taxon>Insecta</taxon>
        <taxon>Pterygota</taxon>
        <taxon>Neoptera</taxon>
        <taxon>Endopterygota</taxon>
        <taxon>Coleoptera</taxon>
        <taxon>Polyphaga</taxon>
        <taxon>Cucujiformia</taxon>
        <taxon>Curculionidae</taxon>
        <taxon>Scolytinae</taxon>
        <taxon>Dendroctonus</taxon>
    </lineage>
</organism>
<dbReference type="Gene3D" id="1.10.287.810">
    <property type="entry name" value="Mitochondrial import inner membrane translocase subunit tim13 like domains"/>
    <property type="match status" value="1"/>
</dbReference>
<evidence type="ECO:0000313" key="14">
    <source>
        <dbReference type="EMBL" id="ERL90221.1"/>
    </source>
</evidence>
<evidence type="ECO:0000256" key="9">
    <source>
        <dbReference type="ARBA" id="ARBA00023186"/>
    </source>
</evidence>
<keyword evidence="5 10" id="KW-0653">Protein transport</keyword>
<dbReference type="FunFam" id="1.10.287.810:FF:000001">
    <property type="entry name" value="mitochondrial import inner membrane translocase subunit TIM13"/>
    <property type="match status" value="1"/>
</dbReference>
<protein>
    <recommendedName>
        <fullName evidence="10">Mitochondrial import inner membrane translocase subunit</fullName>
    </recommendedName>
</protein>
<accession>J3JY48</accession>
<evidence type="ECO:0000256" key="6">
    <source>
        <dbReference type="ARBA" id="ARBA00023010"/>
    </source>
</evidence>